<evidence type="ECO:0000313" key="2">
    <source>
        <dbReference type="Proteomes" id="UP000218702"/>
    </source>
</evidence>
<keyword evidence="2" id="KW-1185">Reference proteome</keyword>
<dbReference type="KEGG" id="dcm:NIES806_41150"/>
<evidence type="ECO:0000313" key="1">
    <source>
        <dbReference type="EMBL" id="BAZ87883.1"/>
    </source>
</evidence>
<proteinExistence type="predicted"/>
<gene>
    <name evidence="1" type="ORF">NIES806_41150</name>
</gene>
<dbReference type="Proteomes" id="UP000218702">
    <property type="component" value="Chromosome"/>
</dbReference>
<organism evidence="1 2">
    <name type="scientific">Dolichospermum compactum NIES-806</name>
    <dbReference type="NCBI Taxonomy" id="1973481"/>
    <lineage>
        <taxon>Bacteria</taxon>
        <taxon>Bacillati</taxon>
        <taxon>Cyanobacteriota</taxon>
        <taxon>Cyanophyceae</taxon>
        <taxon>Nostocales</taxon>
        <taxon>Aphanizomenonaceae</taxon>
        <taxon>Dolichospermum</taxon>
        <taxon>Dolichospermum compactum</taxon>
    </lineage>
</organism>
<dbReference type="EMBL" id="AP018316">
    <property type="protein sequence ID" value="BAZ87883.1"/>
    <property type="molecule type" value="Genomic_DNA"/>
</dbReference>
<sequence>MNQELGFDGLFDLSSSHATFLRTIILVNDNDQEAEVQKRCERNRKRSQRRAIYCPIHSCYIDSVSQKHGLFAEQAGQLQERGISRREAMILVANKTTVSLQGEWLEAFWCEECQETKWYHVHKHGSKYEISLAPAELWQQATGVIHPHRNPSVGEFTYRQSRMLGGNSVKDFWVMN</sequence>
<dbReference type="AlphaFoldDB" id="A0A1Z4V924"/>
<name>A0A1Z4V924_9CYAN</name>
<accession>A0A1Z4V924</accession>
<reference evidence="1 2" key="1">
    <citation type="submission" date="2017-06" db="EMBL/GenBank/DDBJ databases">
        <title>Genome sequencing of cyanobaciteial culture collection at National Institute for Environmental Studies (NIES).</title>
        <authorList>
            <person name="Hirose Y."/>
            <person name="Shimura Y."/>
            <person name="Fujisawa T."/>
            <person name="Nakamura Y."/>
            <person name="Kawachi M."/>
        </authorList>
    </citation>
    <scope>NUCLEOTIDE SEQUENCE [LARGE SCALE GENOMIC DNA]</scope>
    <source>
        <strain evidence="1 2">NIES-806</strain>
    </source>
</reference>
<protein>
    <submittedName>
        <fullName evidence="1">Uncharacterized protein</fullName>
    </submittedName>
</protein>